<feature type="compositionally biased region" description="Polar residues" evidence="4">
    <location>
        <begin position="825"/>
        <end position="838"/>
    </location>
</feature>
<evidence type="ECO:0000259" key="5">
    <source>
        <dbReference type="PROSITE" id="PS50172"/>
    </source>
</evidence>
<dbReference type="InterPro" id="IPR047252">
    <property type="entry name" value="TP53BP1-like"/>
</dbReference>
<evidence type="ECO:0000256" key="4">
    <source>
        <dbReference type="SAM" id="MobiDB-lite"/>
    </source>
</evidence>
<dbReference type="InterPro" id="IPR047249">
    <property type="entry name" value="BRCT_p53bp1-like_rpt1"/>
</dbReference>
<sequence>MPRSQILQAADKKSIEGSNESQDSQAIFDRYVAEYGIGVTSSSPPRASSTASRHISKGSKRRRDTSLSRHSDPLSHTETPPIALSIPSTAPPATSTENALPQHDLDHETPLPALPVAVAAAAAADPDCDPDPNTTPACQPSTELTKAKNSDFLAPPIVSHGDQDSVNSTPGKAPAPCTADKTAKKVNALLRSSGRALSTKVRMDVSQQSPTQDNDGRDYENYYEGPSFVETSPISQDLTADHQTLHEEDSAVVDFGNLDRLIQGDTQGDEEPSSFPDDAAPIHTRGAWRNRTSSSQQQSSVQRPDGQSPLLPTAPPPHTPAQRHNPFAGKKLGDPALAGSQLFGQTQFSSAVKHFSPTSSRPSPHVYAHNSISPNIAETSPLKNRYNITSPPDLLSSSPQALRLDGPAPQDRERSPSNSGPPENGTVPESPQMPTANIRGLPEPIETYENMVDSQKRKLKSIEVEDEMSGEESDNITAKLERRKRAALKKAAAAKDLTTIPVQRAISRGSIEVPSTTKKPRKPPSRRSRYRARRIDDDSTASEDDADGFTVADSQGHAANQQTRDRTSPDVADAVNNIKHVLVSSNDAVPDSAGATQKSASNGIVPGTESSGNGSRPKDLIPETSPNNTQSRPDGRNEMSQDEPVEIKKSQQTEEPDAPATHPMDVNPEVELLPETPEPPLPQPSRRSSRKSKPTLKAQILKGASLAGVSSDAAGTDEALLTSKDEPDAGQSPQVQVTTAVDKATAAPIYAAIEVANSAMDEEPPMPSSPPLPKGCAKSAGSVDAVLVESVAEQGPSTPGIRAHPAAPNAPGSTTSTLSVLTNTPVPSSKTPPASQESVELPPLSPDKSKCGRQPPKALSKLATGSRVTKQGTRKQVRRAARLDSASTDELHRSPSINGFENSIIQPPKTTARGSRLSMLSHTSKDNISRPTIFAGMAFAISFQSKRDGEKADHYEQRLSQSREIEKMISQCGGLLLSNGFDELFEPNALGSTATSPASETRDDNPLMLTPFAQTIGFTALIADGHSRKVKYMQALALGLPCISDRWIMTCISKGAVVDWLPYLLCAGQSTFLRDALRSRYLAPYSATEARLVDVVERRPKMLEGSQILLVMKKSRAEEKKMPYVFLAHVLGATLSRAYSVDEAKETLRQREALGEPYDWVYVDEHTGSEEELFGTNPPASKPSKASRKRKSAVPATEDAPRPPKKIRTLSNELVIQSLILGRMIEEGELEA</sequence>
<feature type="compositionally biased region" description="Basic and acidic residues" evidence="4">
    <location>
        <begin position="454"/>
        <end position="463"/>
    </location>
</feature>
<organism evidence="6 7">
    <name type="scientific">Colletotrichum orchidophilum</name>
    <dbReference type="NCBI Taxonomy" id="1209926"/>
    <lineage>
        <taxon>Eukaryota</taxon>
        <taxon>Fungi</taxon>
        <taxon>Dikarya</taxon>
        <taxon>Ascomycota</taxon>
        <taxon>Pezizomycotina</taxon>
        <taxon>Sordariomycetes</taxon>
        <taxon>Hypocreomycetidae</taxon>
        <taxon>Glomerellales</taxon>
        <taxon>Glomerellaceae</taxon>
        <taxon>Colletotrichum</taxon>
    </lineage>
</organism>
<dbReference type="RefSeq" id="XP_022478968.1">
    <property type="nucleotide sequence ID" value="XM_022614667.1"/>
</dbReference>
<feature type="compositionally biased region" description="Basic residues" evidence="4">
    <location>
        <begin position="518"/>
        <end position="532"/>
    </location>
</feature>
<dbReference type="OrthoDB" id="129353at2759"/>
<accession>A0A1G4BKJ1</accession>
<feature type="region of interest" description="Disordered" evidence="4">
    <location>
        <begin position="758"/>
        <end position="911"/>
    </location>
</feature>
<feature type="compositionally biased region" description="Acidic residues" evidence="4">
    <location>
        <begin position="464"/>
        <end position="474"/>
    </location>
</feature>
<dbReference type="Proteomes" id="UP000176998">
    <property type="component" value="Unassembled WGS sequence"/>
</dbReference>
<dbReference type="STRING" id="1209926.A0A1G4BKJ1"/>
<feature type="compositionally biased region" description="Basic and acidic residues" evidence="4">
    <location>
        <begin position="64"/>
        <end position="75"/>
    </location>
</feature>
<dbReference type="Gene3D" id="3.40.50.10190">
    <property type="entry name" value="BRCT domain"/>
    <property type="match status" value="1"/>
</dbReference>
<reference evidence="6 7" key="1">
    <citation type="submission" date="2016-09" db="EMBL/GenBank/DDBJ databases">
        <authorList>
            <person name="Capua I."/>
            <person name="De Benedictis P."/>
            <person name="Joannis T."/>
            <person name="Lombin L.H."/>
            <person name="Cattoli G."/>
        </authorList>
    </citation>
    <scope>NUCLEOTIDE SEQUENCE [LARGE SCALE GENOMIC DNA]</scope>
    <source>
        <strain evidence="6 7">IMI 309357</strain>
    </source>
</reference>
<feature type="compositionally biased region" description="Polar residues" evidence="4">
    <location>
        <begin position="594"/>
        <end position="614"/>
    </location>
</feature>
<feature type="compositionally biased region" description="Low complexity" evidence="4">
    <location>
        <begin position="813"/>
        <end position="824"/>
    </location>
</feature>
<keyword evidence="2" id="KW-0227">DNA damage</keyword>
<keyword evidence="7" id="KW-1185">Reference proteome</keyword>
<dbReference type="CDD" id="cd17745">
    <property type="entry name" value="BRCT_p53bp1_rpt1"/>
    <property type="match status" value="1"/>
</dbReference>
<protein>
    <submittedName>
        <fullName evidence="6">UbiD family decarboxylase</fullName>
    </submittedName>
</protein>
<dbReference type="PROSITE" id="PS50172">
    <property type="entry name" value="BRCT"/>
    <property type="match status" value="1"/>
</dbReference>
<dbReference type="GO" id="GO:0000077">
    <property type="term" value="P:DNA damage checkpoint signaling"/>
    <property type="evidence" value="ECO:0007669"/>
    <property type="project" value="TreeGrafter"/>
</dbReference>
<evidence type="ECO:0000313" key="6">
    <source>
        <dbReference type="EMBL" id="OHF01826.1"/>
    </source>
</evidence>
<dbReference type="EMBL" id="MJBS01000017">
    <property type="protein sequence ID" value="OHF01826.1"/>
    <property type="molecule type" value="Genomic_DNA"/>
</dbReference>
<comment type="subcellular location">
    <subcellularLocation>
        <location evidence="1">Nucleus</location>
    </subcellularLocation>
</comment>
<proteinExistence type="predicted"/>
<feature type="region of interest" description="Disordered" evidence="4">
    <location>
        <begin position="38"/>
        <end position="739"/>
    </location>
</feature>
<dbReference type="GO" id="GO:0005634">
    <property type="term" value="C:nucleus"/>
    <property type="evidence" value="ECO:0007669"/>
    <property type="project" value="UniProtKB-SubCell"/>
</dbReference>
<evidence type="ECO:0000256" key="2">
    <source>
        <dbReference type="ARBA" id="ARBA00022763"/>
    </source>
</evidence>
<feature type="compositionally biased region" description="Polar residues" evidence="4">
    <location>
        <begin position="229"/>
        <end position="238"/>
    </location>
</feature>
<feature type="region of interest" description="Disordered" evidence="4">
    <location>
        <begin position="1170"/>
        <end position="1208"/>
    </location>
</feature>
<dbReference type="GO" id="GO:0045944">
    <property type="term" value="P:positive regulation of transcription by RNA polymerase II"/>
    <property type="evidence" value="ECO:0007669"/>
    <property type="project" value="TreeGrafter"/>
</dbReference>
<feature type="compositionally biased region" description="Polar residues" evidence="4">
    <location>
        <begin position="895"/>
        <end position="911"/>
    </location>
</feature>
<dbReference type="SUPFAM" id="SSF52113">
    <property type="entry name" value="BRCT domain"/>
    <property type="match status" value="1"/>
</dbReference>
<evidence type="ECO:0000313" key="7">
    <source>
        <dbReference type="Proteomes" id="UP000176998"/>
    </source>
</evidence>
<feature type="compositionally biased region" description="Polar residues" evidence="4">
    <location>
        <begin position="342"/>
        <end position="362"/>
    </location>
</feature>
<evidence type="ECO:0000256" key="3">
    <source>
        <dbReference type="ARBA" id="ARBA00023242"/>
    </source>
</evidence>
<evidence type="ECO:0000256" key="1">
    <source>
        <dbReference type="ARBA" id="ARBA00004123"/>
    </source>
</evidence>
<dbReference type="InterPro" id="IPR001357">
    <property type="entry name" value="BRCT_dom"/>
</dbReference>
<gene>
    <name evidence="6" type="ORF">CORC01_03017</name>
</gene>
<dbReference type="GeneID" id="34556177"/>
<feature type="compositionally biased region" description="Acidic residues" evidence="4">
    <location>
        <begin position="538"/>
        <end position="547"/>
    </location>
</feature>
<feature type="domain" description="BRCT" evidence="5">
    <location>
        <begin position="929"/>
        <end position="1065"/>
    </location>
</feature>
<dbReference type="GO" id="GO:0042393">
    <property type="term" value="F:histone binding"/>
    <property type="evidence" value="ECO:0007669"/>
    <property type="project" value="TreeGrafter"/>
</dbReference>
<name>A0A1G4BKJ1_9PEZI</name>
<keyword evidence="3" id="KW-0539">Nucleus</keyword>
<dbReference type="PANTHER" id="PTHR15321">
    <property type="entry name" value="TUMOR SUPPRESSOR P53-BINDING PROTEIN 1"/>
    <property type="match status" value="1"/>
</dbReference>
<dbReference type="InterPro" id="IPR036420">
    <property type="entry name" value="BRCT_dom_sf"/>
</dbReference>
<feature type="compositionally biased region" description="Polar residues" evidence="4">
    <location>
        <begin position="86"/>
        <end position="99"/>
    </location>
</feature>
<comment type="caution">
    <text evidence="6">The sequence shown here is derived from an EMBL/GenBank/DDBJ whole genome shotgun (WGS) entry which is preliminary data.</text>
</comment>
<feature type="compositionally biased region" description="Polar residues" evidence="4">
    <location>
        <begin position="370"/>
        <end position="400"/>
    </location>
</feature>
<feature type="compositionally biased region" description="Low complexity" evidence="4">
    <location>
        <begin position="110"/>
        <end position="138"/>
    </location>
</feature>
<feature type="compositionally biased region" description="Basic and acidic residues" evidence="4">
    <location>
        <begin position="633"/>
        <end position="652"/>
    </location>
</feature>
<feature type="compositionally biased region" description="Polar residues" evidence="4">
    <location>
        <begin position="416"/>
        <end position="435"/>
    </location>
</feature>
<feature type="compositionally biased region" description="Low complexity" evidence="4">
    <location>
        <begin position="40"/>
        <end position="53"/>
    </location>
</feature>
<dbReference type="AlphaFoldDB" id="A0A1G4BKJ1"/>
<dbReference type="PANTHER" id="PTHR15321:SF3">
    <property type="entry name" value="TP53-BINDING PROTEIN 1"/>
    <property type="match status" value="1"/>
</dbReference>
<feature type="compositionally biased region" description="Basic and acidic residues" evidence="4">
    <location>
        <begin position="239"/>
        <end position="249"/>
    </location>
</feature>
<feature type="compositionally biased region" description="Basic residues" evidence="4">
    <location>
        <begin position="54"/>
        <end position="63"/>
    </location>
</feature>
<feature type="region of interest" description="Disordered" evidence="4">
    <location>
        <begin position="1"/>
        <end position="24"/>
    </location>
</feature>